<comment type="caution">
    <text evidence="1">The sequence shown here is derived from an EMBL/GenBank/DDBJ whole genome shotgun (WGS) entry which is preliminary data.</text>
</comment>
<sequence length="77" mass="9204">MRQYRKEIEETKKIEKIICNKCGREIEVKGGVPQEDVLEVNKRWGYFSRKDNQIDQFDLCEDCYDELVKSFQIKVGN</sequence>
<proteinExistence type="predicted"/>
<protein>
    <submittedName>
        <fullName evidence="1">Uncharacterized protein</fullName>
    </submittedName>
</protein>
<organism evidence="1">
    <name type="scientific">bioreactor metagenome</name>
    <dbReference type="NCBI Taxonomy" id="1076179"/>
    <lineage>
        <taxon>unclassified sequences</taxon>
        <taxon>metagenomes</taxon>
        <taxon>ecological metagenomes</taxon>
    </lineage>
</organism>
<accession>A0A645F4G3</accession>
<gene>
    <name evidence="1" type="ORF">SDC9_156514</name>
</gene>
<name>A0A645F4G3_9ZZZZ</name>
<evidence type="ECO:0000313" key="1">
    <source>
        <dbReference type="EMBL" id="MPN09225.1"/>
    </source>
</evidence>
<reference evidence="1" key="1">
    <citation type="submission" date="2019-08" db="EMBL/GenBank/DDBJ databases">
        <authorList>
            <person name="Kucharzyk K."/>
            <person name="Murdoch R.W."/>
            <person name="Higgins S."/>
            <person name="Loffler F."/>
        </authorList>
    </citation>
    <scope>NUCLEOTIDE SEQUENCE</scope>
</reference>
<dbReference type="EMBL" id="VSSQ01055322">
    <property type="protein sequence ID" value="MPN09225.1"/>
    <property type="molecule type" value="Genomic_DNA"/>
</dbReference>
<dbReference type="AlphaFoldDB" id="A0A645F4G3"/>